<feature type="transmembrane region" description="Helical" evidence="6">
    <location>
        <begin position="385"/>
        <end position="402"/>
    </location>
</feature>
<feature type="transmembrane region" description="Helical" evidence="6">
    <location>
        <begin position="26"/>
        <end position="53"/>
    </location>
</feature>
<feature type="transmembrane region" description="Helical" evidence="6">
    <location>
        <begin position="244"/>
        <end position="263"/>
    </location>
</feature>
<evidence type="ECO:0000256" key="4">
    <source>
        <dbReference type="ARBA" id="ARBA00022989"/>
    </source>
</evidence>
<feature type="transmembrane region" description="Helical" evidence="6">
    <location>
        <begin position="195"/>
        <end position="215"/>
    </location>
</feature>
<protein>
    <submittedName>
        <fullName evidence="7">Amino acid permease-associated region</fullName>
    </submittedName>
</protein>
<feature type="transmembrane region" description="Helical" evidence="6">
    <location>
        <begin position="284"/>
        <end position="310"/>
    </location>
</feature>
<dbReference type="eggNOG" id="COG0531">
    <property type="taxonomic scope" value="Bacteria"/>
</dbReference>
<feature type="transmembrane region" description="Helical" evidence="6">
    <location>
        <begin position="165"/>
        <end position="183"/>
    </location>
</feature>
<evidence type="ECO:0000313" key="7">
    <source>
        <dbReference type="EMBL" id="ACF43847.1"/>
    </source>
</evidence>
<evidence type="ECO:0000256" key="1">
    <source>
        <dbReference type="ARBA" id="ARBA00004141"/>
    </source>
</evidence>
<keyword evidence="8" id="KW-1185">Reference proteome</keyword>
<dbReference type="InterPro" id="IPR002293">
    <property type="entry name" value="AA/rel_permease1"/>
</dbReference>
<dbReference type="RefSeq" id="WP_012508334.1">
    <property type="nucleotide sequence ID" value="NC_011060.1"/>
</dbReference>
<keyword evidence="5 6" id="KW-0472">Membrane</keyword>
<keyword evidence="4 6" id="KW-1133">Transmembrane helix</keyword>
<dbReference type="AlphaFoldDB" id="B4SAG1"/>
<dbReference type="STRING" id="324925.Ppha_1609"/>
<proteinExistence type="predicted"/>
<dbReference type="Pfam" id="PF13520">
    <property type="entry name" value="AA_permease_2"/>
    <property type="match status" value="1"/>
</dbReference>
<sequence>MKNSFRKKPLSLLLGEMDGEHRLNRILGPVALTGLGVGAIIGTGIFVLIGVAAHDKAGPAVTLSFAIAALACIFAALCYAEFASMVPVAGSAYTYAYATLGELFAWIIGWDLILEYGVASATVAHGWSKYFQDFIGIFGIGIPKLFSNAPLDFDPDTGLMSLTGAWFDLPAVLIALAVTVVLVKGIKESARFNAGMVLVKVAIVLLVIVLGARYVNPANWTPFAPFGYSGLSVFGHTVLGEPGLGGAPVGVLAGAAMIFFAYIGFDAISTHAEEARNPQRDIPIAIISSLVICSILYIAVAAVVTGMVPYNQISIDAPVSNAFMQVGIGWAQLLISLGAITGITSVLLVMMLSQPRIFLAMARDGLLPKSFFASIHEKFRTPWKSTILTGFFVALLGGLLPLRLLAELVNIGTLFAFVVVCSAVLIMRKTNPEAERPFKAPLVPFVPLAGIFTCLLLMFSLPAENWLRLIVWLLLGFVIYFFYGRKHSALNAIKP</sequence>
<reference evidence="7 8" key="1">
    <citation type="submission" date="2008-06" db="EMBL/GenBank/DDBJ databases">
        <title>Complete sequence of Pelodictyon phaeoclathratiforme BU-1.</title>
        <authorList>
            <consortium name="US DOE Joint Genome Institute"/>
            <person name="Lucas S."/>
            <person name="Copeland A."/>
            <person name="Lapidus A."/>
            <person name="Glavina del Rio T."/>
            <person name="Dalin E."/>
            <person name="Tice H."/>
            <person name="Bruce D."/>
            <person name="Goodwin L."/>
            <person name="Pitluck S."/>
            <person name="Schmutz J."/>
            <person name="Larimer F."/>
            <person name="Land M."/>
            <person name="Hauser L."/>
            <person name="Kyrpides N."/>
            <person name="Mikhailova N."/>
            <person name="Liu Z."/>
            <person name="Li T."/>
            <person name="Zhao F."/>
            <person name="Overmann J."/>
            <person name="Bryant D.A."/>
            <person name="Richardson P."/>
        </authorList>
    </citation>
    <scope>NUCLEOTIDE SEQUENCE [LARGE SCALE GENOMIC DNA]</scope>
    <source>
        <strain evidence="8">DSM 5477 / BU-1</strain>
    </source>
</reference>
<feature type="transmembrane region" description="Helical" evidence="6">
    <location>
        <begin position="440"/>
        <end position="460"/>
    </location>
</feature>
<feature type="transmembrane region" description="Helical" evidence="6">
    <location>
        <begin position="330"/>
        <end position="353"/>
    </location>
</feature>
<feature type="transmembrane region" description="Helical" evidence="6">
    <location>
        <begin position="466"/>
        <end position="483"/>
    </location>
</feature>
<feature type="transmembrane region" description="Helical" evidence="6">
    <location>
        <begin position="59"/>
        <end position="80"/>
    </location>
</feature>
<evidence type="ECO:0000256" key="2">
    <source>
        <dbReference type="ARBA" id="ARBA00022448"/>
    </source>
</evidence>
<dbReference type="KEGG" id="pph:Ppha_1609"/>
<dbReference type="GO" id="GO:0015171">
    <property type="term" value="F:amino acid transmembrane transporter activity"/>
    <property type="evidence" value="ECO:0007669"/>
    <property type="project" value="TreeGrafter"/>
</dbReference>
<organism evidence="7 8">
    <name type="scientific">Pelodictyon phaeoclathratiforme (strain DSM 5477 / BU-1)</name>
    <dbReference type="NCBI Taxonomy" id="324925"/>
    <lineage>
        <taxon>Bacteria</taxon>
        <taxon>Pseudomonadati</taxon>
        <taxon>Chlorobiota</taxon>
        <taxon>Chlorobiia</taxon>
        <taxon>Chlorobiales</taxon>
        <taxon>Chlorobiaceae</taxon>
        <taxon>Chlorobium/Pelodictyon group</taxon>
        <taxon>Pelodictyon</taxon>
    </lineage>
</organism>
<keyword evidence="3 6" id="KW-0812">Transmembrane</keyword>
<dbReference type="HOGENOM" id="CLU_007946_15_7_10"/>
<evidence type="ECO:0000256" key="6">
    <source>
        <dbReference type="SAM" id="Phobius"/>
    </source>
</evidence>
<dbReference type="PIRSF" id="PIRSF006060">
    <property type="entry name" value="AA_transporter"/>
    <property type="match status" value="1"/>
</dbReference>
<accession>B4SAG1</accession>
<feature type="transmembrane region" description="Helical" evidence="6">
    <location>
        <begin position="408"/>
        <end position="428"/>
    </location>
</feature>
<gene>
    <name evidence="7" type="ordered locus">Ppha_1609</name>
</gene>
<evidence type="ECO:0000313" key="8">
    <source>
        <dbReference type="Proteomes" id="UP000002724"/>
    </source>
</evidence>
<dbReference type="GO" id="GO:0016020">
    <property type="term" value="C:membrane"/>
    <property type="evidence" value="ECO:0007669"/>
    <property type="project" value="UniProtKB-SubCell"/>
</dbReference>
<comment type="subcellular location">
    <subcellularLocation>
        <location evidence="1">Membrane</location>
        <topology evidence="1">Multi-pass membrane protein</topology>
    </subcellularLocation>
</comment>
<dbReference type="OrthoDB" id="9762947at2"/>
<dbReference type="Proteomes" id="UP000002724">
    <property type="component" value="Chromosome"/>
</dbReference>
<dbReference type="PANTHER" id="PTHR43243">
    <property type="entry name" value="INNER MEMBRANE TRANSPORTER YGJI-RELATED"/>
    <property type="match status" value="1"/>
</dbReference>
<evidence type="ECO:0000256" key="5">
    <source>
        <dbReference type="ARBA" id="ARBA00023136"/>
    </source>
</evidence>
<feature type="transmembrane region" description="Helical" evidence="6">
    <location>
        <begin position="92"/>
        <end position="113"/>
    </location>
</feature>
<dbReference type="EMBL" id="CP001110">
    <property type="protein sequence ID" value="ACF43847.1"/>
    <property type="molecule type" value="Genomic_DNA"/>
</dbReference>
<keyword evidence="2" id="KW-0813">Transport</keyword>
<dbReference type="PANTHER" id="PTHR43243:SF4">
    <property type="entry name" value="CATIONIC AMINO ACID TRANSPORTER 4"/>
    <property type="match status" value="1"/>
</dbReference>
<evidence type="ECO:0000256" key="3">
    <source>
        <dbReference type="ARBA" id="ARBA00022692"/>
    </source>
</evidence>
<name>B4SAG1_PELPB</name>
<dbReference type="Gene3D" id="1.20.1740.10">
    <property type="entry name" value="Amino acid/polyamine transporter I"/>
    <property type="match status" value="1"/>
</dbReference>